<proteinExistence type="predicted"/>
<organism evidence="1 2">
    <name type="scientific">Burkholderia thailandensis</name>
    <dbReference type="NCBI Taxonomy" id="57975"/>
    <lineage>
        <taxon>Bacteria</taxon>
        <taxon>Pseudomonadati</taxon>
        <taxon>Pseudomonadota</taxon>
        <taxon>Betaproteobacteria</taxon>
        <taxon>Burkholderiales</taxon>
        <taxon>Burkholderiaceae</taxon>
        <taxon>Burkholderia</taxon>
        <taxon>pseudomallei group</taxon>
    </lineage>
</organism>
<gene>
    <name evidence="1" type="ORF">C7S16_5416</name>
</gene>
<evidence type="ECO:0000313" key="2">
    <source>
        <dbReference type="Proteomes" id="UP001272137"/>
    </source>
</evidence>
<dbReference type="Proteomes" id="UP001272137">
    <property type="component" value="Unassembled WGS sequence"/>
</dbReference>
<protein>
    <submittedName>
        <fullName evidence="1">Uncharacterized protein</fullName>
    </submittedName>
</protein>
<name>A0AAW9CJU2_BURTH</name>
<reference evidence="1" key="1">
    <citation type="submission" date="2018-08" db="EMBL/GenBank/DDBJ databases">
        <title>Identification of Burkholderia cepacia strains that express a Burkholderia pseudomallei-like capsular polysaccharide.</title>
        <authorList>
            <person name="Burtnick M.N."/>
            <person name="Vongsouvath M."/>
            <person name="Newton P."/>
            <person name="Wuthiekanun V."/>
            <person name="Limmathurotsakul D."/>
            <person name="Brett P.J."/>
            <person name="Chantratita N."/>
            <person name="Dance D.A."/>
        </authorList>
    </citation>
    <scope>NUCLEOTIDE SEQUENCE</scope>
    <source>
        <strain evidence="1">SBXCC001</strain>
    </source>
</reference>
<dbReference type="AlphaFoldDB" id="A0AAW9CJU2"/>
<evidence type="ECO:0000313" key="1">
    <source>
        <dbReference type="EMBL" id="MDW9250905.1"/>
    </source>
</evidence>
<dbReference type="EMBL" id="QXCT01000001">
    <property type="protein sequence ID" value="MDW9250905.1"/>
    <property type="molecule type" value="Genomic_DNA"/>
</dbReference>
<accession>A0AAW9CJU2</accession>
<comment type="caution">
    <text evidence="1">The sequence shown here is derived from an EMBL/GenBank/DDBJ whole genome shotgun (WGS) entry which is preliminary data.</text>
</comment>
<sequence>MIGSVLFGSISSIGLIRPIERPRGHACIANAQASRRTMPGGDGRIPAAPGSLRLRQNTFTGTFTTSRYS</sequence>